<protein>
    <submittedName>
        <fullName evidence="2">Uncharacterized protein</fullName>
    </submittedName>
</protein>
<evidence type="ECO:0000256" key="1">
    <source>
        <dbReference type="SAM" id="MobiDB-lite"/>
    </source>
</evidence>
<feature type="region of interest" description="Disordered" evidence="1">
    <location>
        <begin position="171"/>
        <end position="191"/>
    </location>
</feature>
<reference evidence="2" key="1">
    <citation type="submission" date="2021-09" db="EMBL/GenBank/DDBJ databases">
        <title>Complete genome sequence and metabolic characterization of Streptomyces tanashiensis DSM 731 the producer of antibacterial Kalafungin and diverse secondary metabolites.</title>
        <authorList>
            <person name="Abbasi M.N."/>
            <person name="Anwar M.N."/>
            <person name="Alam K."/>
            <person name="Shoaib M."/>
            <person name="Lin Z."/>
            <person name="Hayat M."/>
            <person name="Ali M.I."/>
            <person name="Malik H.M.T."/>
            <person name="Ahmed I."/>
            <person name="Li A."/>
            <person name="Hailong Wang H."/>
            <person name="Zhang Y."/>
        </authorList>
    </citation>
    <scope>NUCLEOTIDE SEQUENCE</scope>
    <source>
        <strain evidence="2">Kala</strain>
    </source>
</reference>
<dbReference type="GeneID" id="95603732"/>
<accession>A0ABY6R4E9</accession>
<dbReference type="Proteomes" id="UP001164506">
    <property type="component" value="Chromosome"/>
</dbReference>
<evidence type="ECO:0000313" key="3">
    <source>
        <dbReference type="Proteomes" id="UP001164506"/>
    </source>
</evidence>
<feature type="compositionally biased region" description="Basic residues" evidence="1">
    <location>
        <begin position="230"/>
        <end position="247"/>
    </location>
</feature>
<feature type="region of interest" description="Disordered" evidence="1">
    <location>
        <begin position="1"/>
        <end position="32"/>
    </location>
</feature>
<organism evidence="2 3">
    <name type="scientific">Streptomyces tanashiensis</name>
    <dbReference type="NCBI Taxonomy" id="67367"/>
    <lineage>
        <taxon>Bacteria</taxon>
        <taxon>Bacillati</taxon>
        <taxon>Actinomycetota</taxon>
        <taxon>Actinomycetes</taxon>
        <taxon>Kitasatosporales</taxon>
        <taxon>Streptomycetaceae</taxon>
        <taxon>Streptomyces</taxon>
    </lineage>
</organism>
<proteinExistence type="predicted"/>
<gene>
    <name evidence="2" type="ORF">LDH80_29845</name>
</gene>
<dbReference type="RefSeq" id="WP_267259744.1">
    <property type="nucleotide sequence ID" value="NZ_CP084204.1"/>
</dbReference>
<feature type="compositionally biased region" description="Basic and acidic residues" evidence="1">
    <location>
        <begin position="1"/>
        <end position="24"/>
    </location>
</feature>
<name>A0ABY6R4E9_9ACTN</name>
<feature type="region of interest" description="Disordered" evidence="1">
    <location>
        <begin position="213"/>
        <end position="286"/>
    </location>
</feature>
<sequence length="332" mass="33104">MLAQPEDGRHGSARAVGHDRDPGGGERGAGAVEFGVVDVAEGVGVADGDPAAEAEGGGAGGDVPQLGGAGLAAVVEVQVDALAVAFGEAEDGVELAGRVAVEAHRVEAADEVGAVGQRGVEELGDAGRGDDPGLREGDELDAEPVAERLADVEEGVQVVEAGVGVDVDVGADVSGAEGDHPAGEGGGPLGDGHLLGAAGGALGGDLLVQAGGGPVRAPGGARTGGSCRGGRGRRRGRAAGARRRGGARRAGWGGPKGSPRRRSRGRPGGGRRRCGRRGGWPRGGRWDLAGRRPRSWCLLREVRTGGGGARGIPPVTAAWRKGNWYTEYQAMA</sequence>
<keyword evidence="3" id="KW-1185">Reference proteome</keyword>
<evidence type="ECO:0000313" key="2">
    <source>
        <dbReference type="EMBL" id="UZX24651.1"/>
    </source>
</evidence>
<dbReference type="EMBL" id="CP084204">
    <property type="protein sequence ID" value="UZX24651.1"/>
    <property type="molecule type" value="Genomic_DNA"/>
</dbReference>
<feature type="compositionally biased region" description="Basic residues" evidence="1">
    <location>
        <begin position="258"/>
        <end position="276"/>
    </location>
</feature>